<organism evidence="2 3">
    <name type="scientific">Chitinimonas arctica</name>
    <dbReference type="NCBI Taxonomy" id="2594795"/>
    <lineage>
        <taxon>Bacteria</taxon>
        <taxon>Pseudomonadati</taxon>
        <taxon>Pseudomonadota</taxon>
        <taxon>Betaproteobacteria</taxon>
        <taxon>Neisseriales</taxon>
        <taxon>Chitinibacteraceae</taxon>
        <taxon>Chitinimonas</taxon>
    </lineage>
</organism>
<feature type="transmembrane region" description="Helical" evidence="1">
    <location>
        <begin position="54"/>
        <end position="73"/>
    </location>
</feature>
<keyword evidence="3" id="KW-1185">Reference proteome</keyword>
<feature type="transmembrane region" description="Helical" evidence="1">
    <location>
        <begin position="20"/>
        <end position="42"/>
    </location>
</feature>
<keyword evidence="1" id="KW-1133">Transmembrane helix</keyword>
<proteinExistence type="predicted"/>
<dbReference type="EMBL" id="CP041730">
    <property type="protein sequence ID" value="QDQ25951.1"/>
    <property type="molecule type" value="Genomic_DNA"/>
</dbReference>
<dbReference type="AlphaFoldDB" id="A0A516SCT1"/>
<dbReference type="Proteomes" id="UP000317550">
    <property type="component" value="Chromosome"/>
</dbReference>
<name>A0A516SCT1_9NEIS</name>
<keyword evidence="1" id="KW-0472">Membrane</keyword>
<feature type="transmembrane region" description="Helical" evidence="1">
    <location>
        <begin position="109"/>
        <end position="127"/>
    </location>
</feature>
<gene>
    <name evidence="2" type="ORF">FNU76_06055</name>
</gene>
<keyword evidence="1" id="KW-0812">Transmembrane</keyword>
<accession>A0A516SCT1</accession>
<feature type="transmembrane region" description="Helical" evidence="1">
    <location>
        <begin position="157"/>
        <end position="175"/>
    </location>
</feature>
<evidence type="ECO:0000313" key="3">
    <source>
        <dbReference type="Proteomes" id="UP000317550"/>
    </source>
</evidence>
<sequence>MRQIAIPSLFREVLGESQTLAEIVAILLFSVGLTVLLCFLSPEALFRVDAWRSTLAILLILDIFAGCIANFSYSTNHYYAQHSTARLVFIAIHVHLLAIALLLDVAIDHAMLVWAYTMLAALAVNALKGMRLQRFAAGLLLALGVAMVFLAPPAPQFFMLISVLFMLKVMYSFAVDHYAQRDWSRS</sequence>
<protein>
    <submittedName>
        <fullName evidence="2">Uncharacterized protein</fullName>
    </submittedName>
</protein>
<evidence type="ECO:0000256" key="1">
    <source>
        <dbReference type="SAM" id="Phobius"/>
    </source>
</evidence>
<dbReference type="KEGG" id="cari:FNU76_06055"/>
<feature type="transmembrane region" description="Helical" evidence="1">
    <location>
        <begin position="85"/>
        <end position="103"/>
    </location>
</feature>
<dbReference type="OrthoDB" id="5150368at2"/>
<evidence type="ECO:0000313" key="2">
    <source>
        <dbReference type="EMBL" id="QDQ25951.1"/>
    </source>
</evidence>
<reference evidence="3" key="1">
    <citation type="submission" date="2019-07" db="EMBL/GenBank/DDBJ databases">
        <title>Chitinimonas sp. nov., isolated from Ny-Alesund, arctica soil.</title>
        <authorList>
            <person name="Xu Q."/>
            <person name="Peng F."/>
        </authorList>
    </citation>
    <scope>NUCLEOTIDE SEQUENCE [LARGE SCALE GENOMIC DNA]</scope>
    <source>
        <strain evidence="3">R3-44</strain>
    </source>
</reference>
<dbReference type="RefSeq" id="WP_143856874.1">
    <property type="nucleotide sequence ID" value="NZ_CP041730.1"/>
</dbReference>
<feature type="transmembrane region" description="Helical" evidence="1">
    <location>
        <begin position="134"/>
        <end position="151"/>
    </location>
</feature>